<evidence type="ECO:0000256" key="3">
    <source>
        <dbReference type="SAM" id="MobiDB-lite"/>
    </source>
</evidence>
<evidence type="ECO:0000256" key="1">
    <source>
        <dbReference type="ARBA" id="ARBA00009013"/>
    </source>
</evidence>
<comment type="caution">
    <text evidence="5">The sequence shown here is derived from an EMBL/GenBank/DDBJ whole genome shotgun (WGS) entry which is preliminary data.</text>
</comment>
<gene>
    <name evidence="5" type="ORF">GCM10010126_56700</name>
</gene>
<dbReference type="PANTHER" id="PTHR33495">
    <property type="entry name" value="ANTI-SIGMA FACTOR ANTAGONIST TM_1081-RELATED-RELATED"/>
    <property type="match status" value="1"/>
</dbReference>
<dbReference type="GO" id="GO:0043856">
    <property type="term" value="F:anti-sigma factor antagonist activity"/>
    <property type="evidence" value="ECO:0007669"/>
    <property type="project" value="InterPro"/>
</dbReference>
<comment type="similarity">
    <text evidence="1 2">Belongs to the anti-sigma-factor antagonist family.</text>
</comment>
<feature type="region of interest" description="Disordered" evidence="3">
    <location>
        <begin position="117"/>
        <end position="139"/>
    </location>
</feature>
<dbReference type="EMBL" id="BMQD01000022">
    <property type="protein sequence ID" value="GGK89857.1"/>
    <property type="molecule type" value="Genomic_DNA"/>
</dbReference>
<organism evidence="5 6">
    <name type="scientific">Planomonospora parontospora</name>
    <dbReference type="NCBI Taxonomy" id="58119"/>
    <lineage>
        <taxon>Bacteria</taxon>
        <taxon>Bacillati</taxon>
        <taxon>Actinomycetota</taxon>
        <taxon>Actinomycetes</taxon>
        <taxon>Streptosporangiales</taxon>
        <taxon>Streptosporangiaceae</taxon>
        <taxon>Planomonospora</taxon>
    </lineage>
</organism>
<dbReference type="Proteomes" id="UP000627984">
    <property type="component" value="Unassembled WGS sequence"/>
</dbReference>
<dbReference type="Gene3D" id="3.30.750.24">
    <property type="entry name" value="STAS domain"/>
    <property type="match status" value="1"/>
</dbReference>
<protein>
    <recommendedName>
        <fullName evidence="2">Anti-sigma factor antagonist</fullName>
    </recommendedName>
</protein>
<evidence type="ECO:0000259" key="4">
    <source>
        <dbReference type="PROSITE" id="PS50801"/>
    </source>
</evidence>
<dbReference type="InterPro" id="IPR036513">
    <property type="entry name" value="STAS_dom_sf"/>
</dbReference>
<accession>A0AA37BM86</accession>
<feature type="domain" description="STAS" evidence="4">
    <location>
        <begin position="11"/>
        <end position="121"/>
    </location>
</feature>
<evidence type="ECO:0000313" key="6">
    <source>
        <dbReference type="Proteomes" id="UP000627984"/>
    </source>
</evidence>
<proteinExistence type="inferred from homology"/>
<sequence length="139" mass="14656">MLFEPDRGSAFTLSSETYGDAIVVRAAGELDYRSAPVLREHLGRVWATPGMAALVVDLSEVAFCDSVGLSELVDALQRSEAAGVRLMLSGVHGVLSRVLSITGLRKAFEIHDEPGAALRRAGADRPTGRPADGDPCPAP</sequence>
<dbReference type="RefSeq" id="WP_191897466.1">
    <property type="nucleotide sequence ID" value="NZ_BMQD01000022.1"/>
</dbReference>
<reference evidence="5" key="2">
    <citation type="submission" date="2022-09" db="EMBL/GenBank/DDBJ databases">
        <authorList>
            <person name="Sun Q."/>
            <person name="Ohkuma M."/>
        </authorList>
    </citation>
    <scope>NUCLEOTIDE SEQUENCE</scope>
    <source>
        <strain evidence="5">JCM 3093</strain>
    </source>
</reference>
<dbReference type="InterPro" id="IPR002645">
    <property type="entry name" value="STAS_dom"/>
</dbReference>
<dbReference type="PROSITE" id="PS50801">
    <property type="entry name" value="STAS"/>
    <property type="match status" value="1"/>
</dbReference>
<dbReference type="NCBIfam" id="TIGR00377">
    <property type="entry name" value="ant_ant_sig"/>
    <property type="match status" value="1"/>
</dbReference>
<dbReference type="SUPFAM" id="SSF52091">
    <property type="entry name" value="SpoIIaa-like"/>
    <property type="match status" value="1"/>
</dbReference>
<name>A0AA37BM86_9ACTN</name>
<reference evidence="5" key="1">
    <citation type="journal article" date="2014" name="Int. J. Syst. Evol. Microbiol.">
        <title>Complete genome sequence of Corynebacterium casei LMG S-19264T (=DSM 44701T), isolated from a smear-ripened cheese.</title>
        <authorList>
            <consortium name="US DOE Joint Genome Institute (JGI-PGF)"/>
            <person name="Walter F."/>
            <person name="Albersmeier A."/>
            <person name="Kalinowski J."/>
            <person name="Ruckert C."/>
        </authorList>
    </citation>
    <scope>NUCLEOTIDE SEQUENCE</scope>
    <source>
        <strain evidence="5">JCM 3093</strain>
    </source>
</reference>
<dbReference type="PANTHER" id="PTHR33495:SF2">
    <property type="entry name" value="ANTI-SIGMA FACTOR ANTAGONIST TM_1081-RELATED"/>
    <property type="match status" value="1"/>
</dbReference>
<dbReference type="AlphaFoldDB" id="A0AA37BM86"/>
<dbReference type="InterPro" id="IPR003658">
    <property type="entry name" value="Anti-sigma_ant"/>
</dbReference>
<evidence type="ECO:0000256" key="2">
    <source>
        <dbReference type="RuleBase" id="RU003749"/>
    </source>
</evidence>
<dbReference type="Pfam" id="PF01740">
    <property type="entry name" value="STAS"/>
    <property type="match status" value="1"/>
</dbReference>
<evidence type="ECO:0000313" key="5">
    <source>
        <dbReference type="EMBL" id="GGK89857.1"/>
    </source>
</evidence>
<dbReference type="CDD" id="cd07043">
    <property type="entry name" value="STAS_anti-anti-sigma_factors"/>
    <property type="match status" value="1"/>
</dbReference>